<dbReference type="EMBL" id="CP011390">
    <property type="protein sequence ID" value="ANE51768.1"/>
    <property type="molecule type" value="Genomic_DNA"/>
</dbReference>
<keyword evidence="14" id="KW-1185">Reference proteome</keyword>
<dbReference type="KEGG" id="fla:SY85_15965"/>
<name>A0A172TXR7_9BACT</name>
<feature type="domain" description="Cytidyltransferase-like" evidence="12">
    <location>
        <begin position="5"/>
        <end position="162"/>
    </location>
</feature>
<dbReference type="HAMAP" id="MF_00244">
    <property type="entry name" value="NaMN_adenylyltr"/>
    <property type="match status" value="1"/>
</dbReference>
<dbReference type="STRING" id="1492898.SY85_15965"/>
<comment type="catalytic activity">
    <reaction evidence="10 11">
        <text>nicotinate beta-D-ribonucleotide + ATP + H(+) = deamido-NAD(+) + diphosphate</text>
        <dbReference type="Rhea" id="RHEA:22860"/>
        <dbReference type="ChEBI" id="CHEBI:15378"/>
        <dbReference type="ChEBI" id="CHEBI:30616"/>
        <dbReference type="ChEBI" id="CHEBI:33019"/>
        <dbReference type="ChEBI" id="CHEBI:57502"/>
        <dbReference type="ChEBI" id="CHEBI:58437"/>
        <dbReference type="EC" id="2.7.7.18"/>
    </reaction>
</comment>
<dbReference type="InterPro" id="IPR004821">
    <property type="entry name" value="Cyt_trans-like"/>
</dbReference>
<dbReference type="InterPro" id="IPR005248">
    <property type="entry name" value="NadD/NMNAT"/>
</dbReference>
<dbReference type="EC" id="2.7.7.18" evidence="11"/>
<organism evidence="13 14">
    <name type="scientific">Flavisolibacter tropicus</name>
    <dbReference type="NCBI Taxonomy" id="1492898"/>
    <lineage>
        <taxon>Bacteria</taxon>
        <taxon>Pseudomonadati</taxon>
        <taxon>Bacteroidota</taxon>
        <taxon>Chitinophagia</taxon>
        <taxon>Chitinophagales</taxon>
        <taxon>Chitinophagaceae</taxon>
        <taxon>Flavisolibacter</taxon>
    </lineage>
</organism>
<keyword evidence="7 11" id="KW-0547">Nucleotide-binding</keyword>
<keyword evidence="5 11" id="KW-0808">Transferase</keyword>
<keyword evidence="8 11" id="KW-0067">ATP-binding</keyword>
<dbReference type="SUPFAM" id="SSF52374">
    <property type="entry name" value="Nucleotidylyl transferase"/>
    <property type="match status" value="1"/>
</dbReference>
<dbReference type="NCBIfam" id="TIGR00482">
    <property type="entry name" value="nicotinate (nicotinamide) nucleotide adenylyltransferase"/>
    <property type="match status" value="1"/>
</dbReference>
<dbReference type="Pfam" id="PF01467">
    <property type="entry name" value="CTP_transf_like"/>
    <property type="match status" value="1"/>
</dbReference>
<keyword evidence="9 11" id="KW-0520">NAD</keyword>
<dbReference type="PANTHER" id="PTHR39321:SF3">
    <property type="entry name" value="PHOSPHOPANTETHEINE ADENYLYLTRANSFERASE"/>
    <property type="match status" value="1"/>
</dbReference>
<dbReference type="Gene3D" id="3.40.50.620">
    <property type="entry name" value="HUPs"/>
    <property type="match status" value="1"/>
</dbReference>
<evidence type="ECO:0000256" key="11">
    <source>
        <dbReference type="HAMAP-Rule" id="MF_00244"/>
    </source>
</evidence>
<dbReference type="GO" id="GO:0005524">
    <property type="term" value="F:ATP binding"/>
    <property type="evidence" value="ECO:0007669"/>
    <property type="project" value="UniProtKB-KW"/>
</dbReference>
<sequence>MKVGLYFGSFNPIHIGHLIIANHILNETNLQKVWFVLSPQNPFKHSATLLNEFDRLHLVQKAVEGDDRLKASDIEFSLPKPSYTSHTLAYLKEKHPAYEFSIIMGSDSFQNLGKWKNAEAVINHYPILVYERPGFPVENTLGASVQVMNAPLLEISATHIREAIQQGKSIKYLVPESVESEIVTNRFFKKLQSK</sequence>
<reference evidence="13 14" key="2">
    <citation type="journal article" date="2016" name="Int. J. Syst. Evol. Microbiol.">
        <title>Flavisolibacter tropicus sp. nov., isolated from tropical soil.</title>
        <authorList>
            <person name="Lee J.J."/>
            <person name="Kang M.S."/>
            <person name="Kim G.S."/>
            <person name="Lee C.S."/>
            <person name="Lim S."/>
            <person name="Lee J."/>
            <person name="Roh S.H."/>
            <person name="Kang H."/>
            <person name="Ha J.M."/>
            <person name="Bae S."/>
            <person name="Jung H.Y."/>
            <person name="Kim M.K."/>
        </authorList>
    </citation>
    <scope>NUCLEOTIDE SEQUENCE [LARGE SCALE GENOMIC DNA]</scope>
    <source>
        <strain evidence="13 14">LCS9</strain>
    </source>
</reference>
<dbReference type="Proteomes" id="UP000077177">
    <property type="component" value="Chromosome"/>
</dbReference>
<comment type="function">
    <text evidence="1 11">Catalyzes the reversible adenylation of nicotinate mononucleotide (NaMN) to nicotinic acid adenine dinucleotide (NaAD).</text>
</comment>
<keyword evidence="6 11" id="KW-0548">Nucleotidyltransferase</keyword>
<dbReference type="InterPro" id="IPR014729">
    <property type="entry name" value="Rossmann-like_a/b/a_fold"/>
</dbReference>
<accession>A0A172TXR7</accession>
<protein>
    <recommendedName>
        <fullName evidence="11">Probable nicotinate-nucleotide adenylyltransferase</fullName>
        <ecNumber evidence="11">2.7.7.18</ecNumber>
    </recommendedName>
    <alternativeName>
        <fullName evidence="11">Deamido-NAD(+) diphosphorylase</fullName>
    </alternativeName>
    <alternativeName>
        <fullName evidence="11">Deamido-NAD(+) pyrophosphorylase</fullName>
    </alternativeName>
    <alternativeName>
        <fullName evidence="11">Nicotinate mononucleotide adenylyltransferase</fullName>
        <shortName evidence="11">NaMN adenylyltransferase</shortName>
    </alternativeName>
</protein>
<evidence type="ECO:0000313" key="14">
    <source>
        <dbReference type="Proteomes" id="UP000077177"/>
    </source>
</evidence>
<evidence type="ECO:0000256" key="2">
    <source>
        <dbReference type="ARBA" id="ARBA00005019"/>
    </source>
</evidence>
<evidence type="ECO:0000256" key="8">
    <source>
        <dbReference type="ARBA" id="ARBA00022840"/>
    </source>
</evidence>
<gene>
    <name evidence="11" type="primary">nadD</name>
    <name evidence="13" type="ORF">SY85_15965</name>
</gene>
<evidence type="ECO:0000256" key="1">
    <source>
        <dbReference type="ARBA" id="ARBA00002324"/>
    </source>
</evidence>
<evidence type="ECO:0000256" key="6">
    <source>
        <dbReference type="ARBA" id="ARBA00022695"/>
    </source>
</evidence>
<dbReference type="GO" id="GO:0009435">
    <property type="term" value="P:NAD+ biosynthetic process"/>
    <property type="evidence" value="ECO:0007669"/>
    <property type="project" value="UniProtKB-UniRule"/>
</dbReference>
<comment type="similarity">
    <text evidence="3 11">Belongs to the NadD family.</text>
</comment>
<dbReference type="AlphaFoldDB" id="A0A172TXR7"/>
<comment type="pathway">
    <text evidence="2 11">Cofactor biosynthesis; NAD(+) biosynthesis; deamido-NAD(+) from nicotinate D-ribonucleotide: step 1/1.</text>
</comment>
<dbReference type="CDD" id="cd02165">
    <property type="entry name" value="NMNAT"/>
    <property type="match status" value="1"/>
</dbReference>
<dbReference type="PANTHER" id="PTHR39321">
    <property type="entry name" value="NICOTINATE-NUCLEOTIDE ADENYLYLTRANSFERASE-RELATED"/>
    <property type="match status" value="1"/>
</dbReference>
<evidence type="ECO:0000256" key="9">
    <source>
        <dbReference type="ARBA" id="ARBA00023027"/>
    </source>
</evidence>
<dbReference type="PATRIC" id="fig|1492898.3.peg.3472"/>
<evidence type="ECO:0000313" key="13">
    <source>
        <dbReference type="EMBL" id="ANE51768.1"/>
    </source>
</evidence>
<keyword evidence="4 11" id="KW-0662">Pyridine nucleotide biosynthesis</keyword>
<evidence type="ECO:0000259" key="12">
    <source>
        <dbReference type="Pfam" id="PF01467"/>
    </source>
</evidence>
<dbReference type="NCBIfam" id="TIGR00125">
    <property type="entry name" value="cyt_tran_rel"/>
    <property type="match status" value="1"/>
</dbReference>
<evidence type="ECO:0000256" key="7">
    <source>
        <dbReference type="ARBA" id="ARBA00022741"/>
    </source>
</evidence>
<dbReference type="UniPathway" id="UPA00253">
    <property type="reaction ID" value="UER00332"/>
</dbReference>
<evidence type="ECO:0000256" key="3">
    <source>
        <dbReference type="ARBA" id="ARBA00009014"/>
    </source>
</evidence>
<proteinExistence type="inferred from homology"/>
<evidence type="ECO:0000256" key="4">
    <source>
        <dbReference type="ARBA" id="ARBA00022642"/>
    </source>
</evidence>
<evidence type="ECO:0000256" key="5">
    <source>
        <dbReference type="ARBA" id="ARBA00022679"/>
    </source>
</evidence>
<reference evidence="14" key="1">
    <citation type="submission" date="2015-01" db="EMBL/GenBank/DDBJ databases">
        <title>Flavisolibacter sp./LCS9/ whole genome sequencing.</title>
        <authorList>
            <person name="Kim M.K."/>
            <person name="Srinivasan S."/>
            <person name="Lee J.-J."/>
        </authorList>
    </citation>
    <scope>NUCLEOTIDE SEQUENCE [LARGE SCALE GENOMIC DNA]</scope>
    <source>
        <strain evidence="14">LCS9</strain>
    </source>
</reference>
<dbReference type="RefSeq" id="WP_066405894.1">
    <property type="nucleotide sequence ID" value="NZ_CP011390.1"/>
</dbReference>
<dbReference type="GO" id="GO:0004515">
    <property type="term" value="F:nicotinate-nucleotide adenylyltransferase activity"/>
    <property type="evidence" value="ECO:0007669"/>
    <property type="project" value="UniProtKB-UniRule"/>
</dbReference>
<dbReference type="OrthoDB" id="5295945at2"/>
<evidence type="ECO:0000256" key="10">
    <source>
        <dbReference type="ARBA" id="ARBA00048721"/>
    </source>
</evidence>